<evidence type="ECO:0000256" key="2">
    <source>
        <dbReference type="SAM" id="Phobius"/>
    </source>
</evidence>
<evidence type="ECO:0000256" key="1">
    <source>
        <dbReference type="SAM" id="MobiDB-lite"/>
    </source>
</evidence>
<name>A0A7X0P430_9ACTN</name>
<gene>
    <name evidence="3" type="ORF">HD593_009687</name>
</gene>
<feature type="compositionally biased region" description="Basic and acidic residues" evidence="1">
    <location>
        <begin position="1"/>
        <end position="18"/>
    </location>
</feature>
<feature type="compositionally biased region" description="Polar residues" evidence="1">
    <location>
        <begin position="21"/>
        <end position="34"/>
    </location>
</feature>
<protein>
    <submittedName>
        <fullName evidence="3">Uncharacterized protein</fullName>
    </submittedName>
</protein>
<dbReference type="EMBL" id="JACHMI010000001">
    <property type="protein sequence ID" value="MBB6554892.1"/>
    <property type="molecule type" value="Genomic_DNA"/>
</dbReference>
<reference evidence="3 4" key="1">
    <citation type="submission" date="2020-08" db="EMBL/GenBank/DDBJ databases">
        <title>Sequencing the genomes of 1000 actinobacteria strains.</title>
        <authorList>
            <person name="Klenk H.-P."/>
        </authorList>
    </citation>
    <scope>NUCLEOTIDE SEQUENCE [LARGE SCALE GENOMIC DNA]</scope>
    <source>
        <strain evidence="3 4">DSM 43768</strain>
    </source>
</reference>
<dbReference type="AlphaFoldDB" id="A0A7X0P430"/>
<proteinExistence type="predicted"/>
<organism evidence="3 4">
    <name type="scientific">Nonomuraea rubra</name>
    <dbReference type="NCBI Taxonomy" id="46180"/>
    <lineage>
        <taxon>Bacteria</taxon>
        <taxon>Bacillati</taxon>
        <taxon>Actinomycetota</taxon>
        <taxon>Actinomycetes</taxon>
        <taxon>Streptosporangiales</taxon>
        <taxon>Streptosporangiaceae</taxon>
        <taxon>Nonomuraea</taxon>
    </lineage>
</organism>
<comment type="caution">
    <text evidence="3">The sequence shown here is derived from an EMBL/GenBank/DDBJ whole genome shotgun (WGS) entry which is preliminary data.</text>
</comment>
<dbReference type="RefSeq" id="WP_185109543.1">
    <property type="nucleotide sequence ID" value="NZ_JACHMI010000001.1"/>
</dbReference>
<keyword evidence="2" id="KW-0472">Membrane</keyword>
<keyword evidence="2" id="KW-1133">Transmembrane helix</keyword>
<feature type="transmembrane region" description="Helical" evidence="2">
    <location>
        <begin position="92"/>
        <end position="115"/>
    </location>
</feature>
<keyword evidence="4" id="KW-1185">Reference proteome</keyword>
<sequence>MADHDRDAGSRGEEEAPRDPTPSSEPSQTEQDQSEPNRPEPTRELHEPGPLKYGEQADRASTYLPPTQPNPASWEREQAPFGDFLRRRRTQVMGAGLVGLVVGGLLGGVTVAAFSDLAHDHDHGMRMEAPGWGQHREWGPRLKGPECYESGDGAYCVLEPRGRLAPDEPPEYVFPDPTYTG</sequence>
<evidence type="ECO:0000313" key="4">
    <source>
        <dbReference type="Proteomes" id="UP000565579"/>
    </source>
</evidence>
<accession>A0A7X0P430</accession>
<feature type="region of interest" description="Disordered" evidence="1">
    <location>
        <begin position="1"/>
        <end position="76"/>
    </location>
</feature>
<dbReference type="Proteomes" id="UP000565579">
    <property type="component" value="Unassembled WGS sequence"/>
</dbReference>
<evidence type="ECO:0000313" key="3">
    <source>
        <dbReference type="EMBL" id="MBB6554892.1"/>
    </source>
</evidence>
<keyword evidence="2" id="KW-0812">Transmembrane</keyword>
<feature type="compositionally biased region" description="Basic and acidic residues" evidence="1">
    <location>
        <begin position="35"/>
        <end position="49"/>
    </location>
</feature>